<protein>
    <recommendedName>
        <fullName evidence="4">Transmembrane protein</fullName>
    </recommendedName>
</protein>
<feature type="transmembrane region" description="Helical" evidence="1">
    <location>
        <begin position="39"/>
        <end position="61"/>
    </location>
</feature>
<dbReference type="AlphaFoldDB" id="A0A8S1RMH5"/>
<sequence length="315" mass="37302">MGPQFEVLNFYQKSYKCNNTYKGSAPHQNFISQNQFKQIYYLFINSILNPLPTFYKCLQIFLNITSLQVLQEIMVFLFILGLLNYFISFLAISQYSVNYVNYHFNVKLVNHPIINTEMVNDHFVNYVIKSQKVLIVKTLVMKHHILNIWYKNIKIQQKTLVFVMSQNGINFMKGLEKYNQEKIPQSYIPSLTDRQSYVERQFFGVLDKNTVLFLNYQSLIQSKFSKDQEQCVQDCRIHKFEYSNLQIVFKVISNVQLIKVRVLIFKLKKKLVNNIVVEAGYFDDDRKDEFLGTSQMFLLLHMRSLQDQSSAIYVV</sequence>
<evidence type="ECO:0000313" key="3">
    <source>
        <dbReference type="Proteomes" id="UP000692954"/>
    </source>
</evidence>
<dbReference type="Proteomes" id="UP000692954">
    <property type="component" value="Unassembled WGS sequence"/>
</dbReference>
<evidence type="ECO:0008006" key="4">
    <source>
        <dbReference type="Google" id="ProtNLM"/>
    </source>
</evidence>
<keyword evidence="1" id="KW-1133">Transmembrane helix</keyword>
<keyword evidence="1" id="KW-0812">Transmembrane</keyword>
<accession>A0A8S1RMH5</accession>
<feature type="transmembrane region" description="Helical" evidence="1">
    <location>
        <begin position="73"/>
        <end position="92"/>
    </location>
</feature>
<keyword evidence="3" id="KW-1185">Reference proteome</keyword>
<gene>
    <name evidence="2" type="ORF">PSON_ATCC_30995.1.T2190008</name>
</gene>
<proteinExistence type="predicted"/>
<organism evidence="2 3">
    <name type="scientific">Paramecium sonneborni</name>
    <dbReference type="NCBI Taxonomy" id="65129"/>
    <lineage>
        <taxon>Eukaryota</taxon>
        <taxon>Sar</taxon>
        <taxon>Alveolata</taxon>
        <taxon>Ciliophora</taxon>
        <taxon>Intramacronucleata</taxon>
        <taxon>Oligohymenophorea</taxon>
        <taxon>Peniculida</taxon>
        <taxon>Parameciidae</taxon>
        <taxon>Paramecium</taxon>
    </lineage>
</organism>
<evidence type="ECO:0000313" key="2">
    <source>
        <dbReference type="EMBL" id="CAD8129366.1"/>
    </source>
</evidence>
<evidence type="ECO:0000256" key="1">
    <source>
        <dbReference type="SAM" id="Phobius"/>
    </source>
</evidence>
<reference evidence="2" key="1">
    <citation type="submission" date="2021-01" db="EMBL/GenBank/DDBJ databases">
        <authorList>
            <consortium name="Genoscope - CEA"/>
            <person name="William W."/>
        </authorList>
    </citation>
    <scope>NUCLEOTIDE SEQUENCE</scope>
</reference>
<name>A0A8S1RMH5_9CILI</name>
<comment type="caution">
    <text evidence="2">The sequence shown here is derived from an EMBL/GenBank/DDBJ whole genome shotgun (WGS) entry which is preliminary data.</text>
</comment>
<dbReference type="EMBL" id="CAJJDN010000219">
    <property type="protein sequence ID" value="CAD8129366.1"/>
    <property type="molecule type" value="Genomic_DNA"/>
</dbReference>
<keyword evidence="1" id="KW-0472">Membrane</keyword>